<comment type="caution">
    <text evidence="1">The sequence shown here is derived from an EMBL/GenBank/DDBJ whole genome shotgun (WGS) entry which is preliminary data.</text>
</comment>
<dbReference type="SUPFAM" id="SSF75011">
    <property type="entry name" value="3-carboxy-cis,cis-mucoante lactonizing enzyme"/>
    <property type="match status" value="1"/>
</dbReference>
<sequence length="615" mass="67640">MNNAEKRIIPLLLAVVLSGCGGGTSDDNPSQNTLPTIQVQDMALEVMEDKELKGQFTATTQSAEAITFVIETPTSRGSISVQGNNFEYIPNQDFFGSDTFSYRAKAGDLVSEAGTVTLTVVAQNDSPVTESIAVDIEAGSETTVKLNASDVDSEQLSFLLTSEFEKAIVQQPESGDDQLTISVPYGVYGEDQARFVVNDGQANSTEEVIELSISVPSSTAEGRLNEYELDDFNVEVLAKTADNRIVTVGRKFNYSSGPTQHLLHVHGTNDEIVKVVQLPVSFELSVQRLVAHSNGVSLLSVRDTQAQLITLDNDFNITKAIGFDISLSDNAQTEYFTFYADPQYGFFILDAGEQLSLVDFDGNVSKFNVRDIPDSPIYKYDIQALKVVGDKVYIGGGIFYCVNQCQYGTGNSFFALTADLKTRDVTVTDIGTRYIGDDVAISDNGNLAIVTFSEIVYVDKNHKVQWREGLFENRSGRVVIMENGDIVVSYSGEKKITVSRYNEVGQELWTTVHELEADTIEMQGLAVNHFGDVYMNFLDRKNTNRGNEFTPHMLMFDYSGGFQAAVKHDITSVNLSNNEKKYQVLAGDNKLVSIASGTDEQNINTSYLISTEVKR</sequence>
<dbReference type="EMBL" id="MNAN01000018">
    <property type="protein sequence ID" value="OHU97183.1"/>
    <property type="molecule type" value="Genomic_DNA"/>
</dbReference>
<dbReference type="AlphaFoldDB" id="A0A1S1NFF4"/>
<dbReference type="PROSITE" id="PS51257">
    <property type="entry name" value="PROKAR_LIPOPROTEIN"/>
    <property type="match status" value="1"/>
</dbReference>
<proteinExistence type="predicted"/>
<accession>A0A1S1NFF4</accession>
<protein>
    <recommendedName>
        <fullName evidence="3">Cadherin-like domain-containing protein</fullName>
    </recommendedName>
</protein>
<evidence type="ECO:0000313" key="1">
    <source>
        <dbReference type="EMBL" id="OHU97183.1"/>
    </source>
</evidence>
<dbReference type="Pfam" id="PF17963">
    <property type="entry name" value="Big_9"/>
    <property type="match status" value="2"/>
</dbReference>
<keyword evidence="2" id="KW-1185">Reference proteome</keyword>
<dbReference type="STRING" id="327939.BIW53_02355"/>
<dbReference type="OrthoDB" id="614750at2"/>
<evidence type="ECO:0008006" key="3">
    <source>
        <dbReference type="Google" id="ProtNLM"/>
    </source>
</evidence>
<gene>
    <name evidence="1" type="ORF">BIW53_02355</name>
</gene>
<dbReference type="Proteomes" id="UP000180253">
    <property type="component" value="Unassembled WGS sequence"/>
</dbReference>
<organism evidence="1 2">
    <name type="scientific">Pseudoalteromonas byunsanensis</name>
    <dbReference type="NCBI Taxonomy" id="327939"/>
    <lineage>
        <taxon>Bacteria</taxon>
        <taxon>Pseudomonadati</taxon>
        <taxon>Pseudomonadota</taxon>
        <taxon>Gammaproteobacteria</taxon>
        <taxon>Alteromonadales</taxon>
        <taxon>Pseudoalteromonadaceae</taxon>
        <taxon>Pseudoalteromonas</taxon>
    </lineage>
</organism>
<name>A0A1S1NFF4_9GAMM</name>
<dbReference type="Gene3D" id="2.60.40.3440">
    <property type="match status" value="1"/>
</dbReference>
<dbReference type="RefSeq" id="WP_070990218.1">
    <property type="nucleotide sequence ID" value="NZ_CBCSHD010000008.1"/>
</dbReference>
<evidence type="ECO:0000313" key="2">
    <source>
        <dbReference type="Proteomes" id="UP000180253"/>
    </source>
</evidence>
<reference evidence="1 2" key="1">
    <citation type="submission" date="2016-10" db="EMBL/GenBank/DDBJ databases">
        <title>Pseudoalteromonas amylolytica sp. nov., isolated from the surface seawater.</title>
        <authorList>
            <person name="Wu Y.-H."/>
            <person name="Cheng H."/>
            <person name="Jin X.-B."/>
            <person name="Wang C.-S."/>
            <person name="Xu X.-W."/>
        </authorList>
    </citation>
    <scope>NUCLEOTIDE SEQUENCE [LARGE SCALE GENOMIC DNA]</scope>
    <source>
        <strain evidence="1 2">JCM 12483</strain>
    </source>
</reference>